<gene>
    <name evidence="1" type="ORF">B0O44_103436</name>
</gene>
<keyword evidence="2" id="KW-1185">Reference proteome</keyword>
<sequence length="101" mass="11959">MISVKVTYTVKEEFSLENQQNIKTFLEDFRQMNPEDFRYSIYRLGDKKTFVHISQYKNEFIQQKILQTGSFLYFQKKRDESGLEAAPQIEVMELIGASADF</sequence>
<dbReference type="OrthoDB" id="8481042at2"/>
<name>A0A318UHH2_9SPHI</name>
<accession>A0A318UHH2</accession>
<proteinExistence type="predicted"/>
<reference evidence="1 2" key="1">
    <citation type="submission" date="2018-06" db="EMBL/GenBank/DDBJ databases">
        <title>Genomic Encyclopedia of Archaeal and Bacterial Type Strains, Phase II (KMG-II): from individual species to whole genera.</title>
        <authorList>
            <person name="Goeker M."/>
        </authorList>
    </citation>
    <scope>NUCLEOTIDE SEQUENCE [LARGE SCALE GENOMIC DNA]</scope>
    <source>
        <strain evidence="1 2">DSM 27372</strain>
    </source>
</reference>
<organism evidence="1 2">
    <name type="scientific">Pedobacter nutrimenti</name>
    <dbReference type="NCBI Taxonomy" id="1241337"/>
    <lineage>
        <taxon>Bacteria</taxon>
        <taxon>Pseudomonadati</taxon>
        <taxon>Bacteroidota</taxon>
        <taxon>Sphingobacteriia</taxon>
        <taxon>Sphingobacteriales</taxon>
        <taxon>Sphingobacteriaceae</taxon>
        <taxon>Pedobacter</taxon>
    </lineage>
</organism>
<dbReference type="Proteomes" id="UP000248198">
    <property type="component" value="Unassembled WGS sequence"/>
</dbReference>
<comment type="caution">
    <text evidence="1">The sequence shown here is derived from an EMBL/GenBank/DDBJ whole genome shotgun (WGS) entry which is preliminary data.</text>
</comment>
<evidence type="ECO:0000313" key="1">
    <source>
        <dbReference type="EMBL" id="PYF74990.1"/>
    </source>
</evidence>
<evidence type="ECO:0000313" key="2">
    <source>
        <dbReference type="Proteomes" id="UP000248198"/>
    </source>
</evidence>
<evidence type="ECO:0008006" key="3">
    <source>
        <dbReference type="Google" id="ProtNLM"/>
    </source>
</evidence>
<protein>
    <recommendedName>
        <fullName evidence="3">Quinol monooxygenase YgiN</fullName>
    </recommendedName>
</protein>
<dbReference type="RefSeq" id="WP_110829941.1">
    <property type="nucleotide sequence ID" value="NZ_QKLU01000003.1"/>
</dbReference>
<dbReference type="EMBL" id="QKLU01000003">
    <property type="protein sequence ID" value="PYF74990.1"/>
    <property type="molecule type" value="Genomic_DNA"/>
</dbReference>
<dbReference type="AlphaFoldDB" id="A0A318UHH2"/>